<sequence>MTSCSSFSGGNACQSADASALAPRVADKVAAHPCYSRSGHHRFARMHLPVAPACNLQCNYCNRKFDCSNESRPGVSSTLLTPEQAVLKVRQV</sequence>
<dbReference type="InterPro" id="IPR013785">
    <property type="entry name" value="Aldolase_TIM"/>
</dbReference>
<keyword evidence="2" id="KW-0004">4Fe-4S</keyword>
<keyword evidence="7" id="KW-0456">Lyase</keyword>
<dbReference type="PROSITE" id="PS01305">
    <property type="entry name" value="MOAA_NIFB_PQQE"/>
    <property type="match status" value="1"/>
</dbReference>
<reference evidence="8 9" key="2">
    <citation type="submission" date="2018-01" db="EMBL/GenBank/DDBJ databases">
        <title>Genomic study of Klebsiella pneumoniae.</title>
        <authorList>
            <person name="Yang Y."/>
            <person name="Bicalho R."/>
        </authorList>
    </citation>
    <scope>NUCLEOTIDE SEQUENCE [LARGE SCALE GENOMIC DNA]</scope>
    <source>
        <strain evidence="8 9">A5</strain>
    </source>
</reference>
<evidence type="ECO:0000313" key="9">
    <source>
        <dbReference type="Proteomes" id="UP000234473"/>
    </source>
</evidence>
<keyword evidence="6" id="KW-0411">Iron-sulfur</keyword>
<proteinExistence type="predicted"/>
<evidence type="ECO:0000256" key="1">
    <source>
        <dbReference type="ARBA" id="ARBA00001966"/>
    </source>
</evidence>
<name>A0A2N5ABL1_KLEVA</name>
<evidence type="ECO:0000256" key="2">
    <source>
        <dbReference type="ARBA" id="ARBA00022485"/>
    </source>
</evidence>
<evidence type="ECO:0000256" key="5">
    <source>
        <dbReference type="ARBA" id="ARBA00023004"/>
    </source>
</evidence>
<dbReference type="Proteomes" id="UP000234473">
    <property type="component" value="Unassembled WGS sequence"/>
</dbReference>
<dbReference type="PANTHER" id="PTHR43787:SF13">
    <property type="entry name" value="FEMO COFACTOR BIOSYNTHESIS PROTEIN NIFB"/>
    <property type="match status" value="1"/>
</dbReference>
<dbReference type="AlphaFoldDB" id="A0A2N5ABL1"/>
<dbReference type="InterPro" id="IPR000385">
    <property type="entry name" value="MoaA_NifB_PqqE_Fe-S-bd_CS"/>
</dbReference>
<dbReference type="Gene3D" id="3.20.20.70">
    <property type="entry name" value="Aldolase class I"/>
    <property type="match status" value="1"/>
</dbReference>
<dbReference type="GO" id="GO:0046872">
    <property type="term" value="F:metal ion binding"/>
    <property type="evidence" value="ECO:0007669"/>
    <property type="project" value="UniProtKB-KW"/>
</dbReference>
<dbReference type="GO" id="GO:0051539">
    <property type="term" value="F:4 iron, 4 sulfur cluster binding"/>
    <property type="evidence" value="ECO:0007669"/>
    <property type="project" value="UniProtKB-KW"/>
</dbReference>
<evidence type="ECO:0000256" key="3">
    <source>
        <dbReference type="ARBA" id="ARBA00022691"/>
    </source>
</evidence>
<dbReference type="InterPro" id="IPR058240">
    <property type="entry name" value="rSAM_sf"/>
</dbReference>
<keyword evidence="4" id="KW-0479">Metal-binding</keyword>
<dbReference type="SUPFAM" id="SSF102114">
    <property type="entry name" value="Radical SAM enzymes"/>
    <property type="match status" value="1"/>
</dbReference>
<gene>
    <name evidence="8" type="ORF">CWM98_23100</name>
</gene>
<dbReference type="GO" id="GO:0016829">
    <property type="term" value="F:lyase activity"/>
    <property type="evidence" value="ECO:0007669"/>
    <property type="project" value="UniProtKB-KW"/>
</dbReference>
<reference evidence="8 9" key="1">
    <citation type="submission" date="2017-11" db="EMBL/GenBank/DDBJ databases">
        <authorList>
            <person name="Han C.G."/>
        </authorList>
    </citation>
    <scope>NUCLEOTIDE SEQUENCE [LARGE SCALE GENOMIC DNA]</scope>
    <source>
        <strain evidence="8 9">A5</strain>
    </source>
</reference>
<feature type="non-terminal residue" evidence="8">
    <location>
        <position position="92"/>
    </location>
</feature>
<evidence type="ECO:0000256" key="6">
    <source>
        <dbReference type="ARBA" id="ARBA00023014"/>
    </source>
</evidence>
<dbReference type="PANTHER" id="PTHR43787">
    <property type="entry name" value="FEMO COFACTOR BIOSYNTHESIS PROTEIN NIFB-RELATED"/>
    <property type="match status" value="1"/>
</dbReference>
<dbReference type="EMBL" id="PICB01001442">
    <property type="protein sequence ID" value="PLP41847.1"/>
    <property type="molecule type" value="Genomic_DNA"/>
</dbReference>
<comment type="cofactor">
    <cofactor evidence="1">
        <name>[4Fe-4S] cluster</name>
        <dbReference type="ChEBI" id="CHEBI:49883"/>
    </cofactor>
</comment>
<accession>A0A2N5ABL1</accession>
<evidence type="ECO:0000313" key="8">
    <source>
        <dbReference type="EMBL" id="PLP41847.1"/>
    </source>
</evidence>
<evidence type="ECO:0000256" key="7">
    <source>
        <dbReference type="ARBA" id="ARBA00023239"/>
    </source>
</evidence>
<keyword evidence="5" id="KW-0408">Iron</keyword>
<organism evidence="8 9">
    <name type="scientific">Klebsiella variicola</name>
    <dbReference type="NCBI Taxonomy" id="244366"/>
    <lineage>
        <taxon>Bacteria</taxon>
        <taxon>Pseudomonadati</taxon>
        <taxon>Pseudomonadota</taxon>
        <taxon>Gammaproteobacteria</taxon>
        <taxon>Enterobacterales</taxon>
        <taxon>Enterobacteriaceae</taxon>
        <taxon>Klebsiella/Raoultella group</taxon>
        <taxon>Klebsiella</taxon>
        <taxon>Klebsiella pneumoniae complex</taxon>
    </lineage>
</organism>
<comment type="caution">
    <text evidence="8">The sequence shown here is derived from an EMBL/GenBank/DDBJ whole genome shotgun (WGS) entry which is preliminary data.</text>
</comment>
<protein>
    <submittedName>
        <fullName evidence="8">Nitrogenase cofactor biosynthesis protein NifB</fullName>
    </submittedName>
</protein>
<keyword evidence="3" id="KW-0949">S-adenosyl-L-methionine</keyword>
<evidence type="ECO:0000256" key="4">
    <source>
        <dbReference type="ARBA" id="ARBA00022723"/>
    </source>
</evidence>